<feature type="region of interest" description="Disordered" evidence="4">
    <location>
        <begin position="262"/>
        <end position="283"/>
    </location>
</feature>
<protein>
    <recommendedName>
        <fullName evidence="7">WAP domain-containing protein</fullName>
    </recommendedName>
</protein>
<sequence>MILCIRRCNAGIVSRNFKTNEIVKISVEGKETPRPTPNEILNTIAPVEEKNISEHLNSTGGDISNINSIPNVTHDEIIPNRVPEDSAGESSSSSRNQSEGGLRIETLQVNQPLNITSNEQDSRNSSNDTSPNVLRYENASKFIEYNHKENPSVDLNQTFLDHEIQLNGTNDFFPSKFLTHQADTSTPQNLKTVNASGKFEISATEKSNETKNPGGIFSGISLEFLINSEVARNAAKAMEIFNFTDPLTDHIFEENELHSFLDTKSDSTHGSVNEDQTKPTSFNDSAEMVRNSTLTNKTILHWESEFFFNTSDSLKRNVTLLESNGSGLHEIKGMLHPLYSTNGTAPNEMLEFFNETDALTSNGPVELPNVTQENDNLMEIRAGNETLNLTKAITENEQFHLTQVVGLKQLNKGSSAFENFNSTENGSESKTDPKCPSPGFCILWFWSQDACEVDSHCLGSRICCRVRCSKTCIDVEKL</sequence>
<keyword evidence="6" id="KW-1185">Reference proteome</keyword>
<feature type="compositionally biased region" description="Low complexity" evidence="4">
    <location>
        <begin position="88"/>
        <end position="101"/>
    </location>
</feature>
<evidence type="ECO:0000256" key="4">
    <source>
        <dbReference type="SAM" id="MobiDB-lite"/>
    </source>
</evidence>
<proteinExistence type="predicted"/>
<dbReference type="Proteomes" id="UP000887159">
    <property type="component" value="Unassembled WGS sequence"/>
</dbReference>
<evidence type="ECO:0000256" key="3">
    <source>
        <dbReference type="ARBA" id="ARBA00022729"/>
    </source>
</evidence>
<dbReference type="GO" id="GO:0090729">
    <property type="term" value="F:toxin activity"/>
    <property type="evidence" value="ECO:0007669"/>
    <property type="project" value="UniProtKB-KW"/>
</dbReference>
<feature type="region of interest" description="Disordered" evidence="4">
    <location>
        <begin position="74"/>
        <end position="133"/>
    </location>
</feature>
<evidence type="ECO:0000256" key="2">
    <source>
        <dbReference type="ARBA" id="ARBA00022656"/>
    </source>
</evidence>
<feature type="compositionally biased region" description="Basic and acidic residues" evidence="4">
    <location>
        <begin position="74"/>
        <end position="84"/>
    </location>
</feature>
<accession>A0A8X6V7S3</accession>
<dbReference type="InterPro" id="IPR036645">
    <property type="entry name" value="Elafin-like_sf"/>
</dbReference>
<evidence type="ECO:0000256" key="1">
    <source>
        <dbReference type="ARBA" id="ARBA00002878"/>
    </source>
</evidence>
<evidence type="ECO:0000313" key="5">
    <source>
        <dbReference type="EMBL" id="GFY08047.1"/>
    </source>
</evidence>
<name>A0A8X6V7S3_TRICX</name>
<dbReference type="SUPFAM" id="SSF57256">
    <property type="entry name" value="Elafin-like"/>
    <property type="match status" value="1"/>
</dbReference>
<comment type="function">
    <text evidence="1">Has antibacterial activity.</text>
</comment>
<feature type="compositionally biased region" description="Polar residues" evidence="4">
    <location>
        <begin position="107"/>
        <end position="132"/>
    </location>
</feature>
<feature type="compositionally biased region" description="Polar residues" evidence="4">
    <location>
        <begin position="268"/>
        <end position="283"/>
    </location>
</feature>
<dbReference type="EMBL" id="BMAU01021280">
    <property type="protein sequence ID" value="GFY08047.1"/>
    <property type="molecule type" value="Genomic_DNA"/>
</dbReference>
<evidence type="ECO:0000313" key="6">
    <source>
        <dbReference type="Proteomes" id="UP000887159"/>
    </source>
</evidence>
<comment type="caution">
    <text evidence="5">The sequence shown here is derived from an EMBL/GenBank/DDBJ whole genome shotgun (WGS) entry which is preliminary data.</text>
</comment>
<evidence type="ECO:0008006" key="7">
    <source>
        <dbReference type="Google" id="ProtNLM"/>
    </source>
</evidence>
<keyword evidence="3" id="KW-0732">Signal</keyword>
<gene>
    <name evidence="5" type="primary">AVEN_229372_1</name>
    <name evidence="5" type="ORF">TNCV_1354641</name>
</gene>
<dbReference type="AlphaFoldDB" id="A0A8X6V7S3"/>
<reference evidence="5" key="1">
    <citation type="submission" date="2020-08" db="EMBL/GenBank/DDBJ databases">
        <title>Multicomponent nature underlies the extraordinary mechanical properties of spider dragline silk.</title>
        <authorList>
            <person name="Kono N."/>
            <person name="Nakamura H."/>
            <person name="Mori M."/>
            <person name="Yoshida Y."/>
            <person name="Ohtoshi R."/>
            <person name="Malay A.D."/>
            <person name="Moran D.A.P."/>
            <person name="Tomita M."/>
            <person name="Numata K."/>
            <person name="Arakawa K."/>
        </authorList>
    </citation>
    <scope>NUCLEOTIDE SEQUENCE</scope>
</reference>
<keyword evidence="2" id="KW-0800">Toxin</keyword>
<organism evidence="5 6">
    <name type="scientific">Trichonephila clavipes</name>
    <name type="common">Golden silk orbweaver</name>
    <name type="synonym">Nephila clavipes</name>
    <dbReference type="NCBI Taxonomy" id="2585209"/>
    <lineage>
        <taxon>Eukaryota</taxon>
        <taxon>Metazoa</taxon>
        <taxon>Ecdysozoa</taxon>
        <taxon>Arthropoda</taxon>
        <taxon>Chelicerata</taxon>
        <taxon>Arachnida</taxon>
        <taxon>Araneae</taxon>
        <taxon>Araneomorphae</taxon>
        <taxon>Entelegynae</taxon>
        <taxon>Araneoidea</taxon>
        <taxon>Nephilidae</taxon>
        <taxon>Trichonephila</taxon>
    </lineage>
</organism>